<sequence length="119" mass="14019">MMASIFRKFNTPLFRAAASSKFCHFNRATKKLIPHYRFNTTNSGPSTGENPQKEKDESKTVPPTHRRQLFWLGAFNSITPAVFILVCLELWAGWDDMRTLTRLGWRRVLKIVWDRCRRF</sequence>
<dbReference type="AlphaFoldDB" id="A0A8H2HP94"/>
<comment type="caution">
    <text evidence="3">The sequence shown here is derived from an EMBL/GenBank/DDBJ whole genome shotgun (WGS) entry which is preliminary data.</text>
</comment>
<name>A0A8H2HP94_ORBOL</name>
<keyword evidence="2" id="KW-0472">Membrane</keyword>
<evidence type="ECO:0000313" key="4">
    <source>
        <dbReference type="Proteomes" id="UP000297595"/>
    </source>
</evidence>
<feature type="region of interest" description="Disordered" evidence="1">
    <location>
        <begin position="36"/>
        <end position="62"/>
    </location>
</feature>
<accession>A0A8H2HP94</accession>
<dbReference type="Proteomes" id="UP000297595">
    <property type="component" value="Unassembled WGS sequence"/>
</dbReference>
<organism evidence="3 4">
    <name type="scientific">Orbilia oligospora</name>
    <name type="common">Nematode-trapping fungus</name>
    <name type="synonym">Arthrobotrys oligospora</name>
    <dbReference type="NCBI Taxonomy" id="2813651"/>
    <lineage>
        <taxon>Eukaryota</taxon>
        <taxon>Fungi</taxon>
        <taxon>Dikarya</taxon>
        <taxon>Ascomycota</taxon>
        <taxon>Pezizomycotina</taxon>
        <taxon>Orbiliomycetes</taxon>
        <taxon>Orbiliales</taxon>
        <taxon>Orbiliaceae</taxon>
        <taxon>Orbilia</taxon>
    </lineage>
</organism>
<evidence type="ECO:0000313" key="3">
    <source>
        <dbReference type="EMBL" id="TGJ73604.1"/>
    </source>
</evidence>
<evidence type="ECO:0000256" key="1">
    <source>
        <dbReference type="SAM" id="MobiDB-lite"/>
    </source>
</evidence>
<keyword evidence="2" id="KW-1133">Transmembrane helix</keyword>
<evidence type="ECO:0000256" key="2">
    <source>
        <dbReference type="SAM" id="Phobius"/>
    </source>
</evidence>
<keyword evidence="2" id="KW-0812">Transmembrane</keyword>
<protein>
    <submittedName>
        <fullName evidence="3">Uncharacterized protein</fullName>
    </submittedName>
</protein>
<dbReference type="EMBL" id="SOZJ01000001">
    <property type="protein sequence ID" value="TGJ73604.1"/>
    <property type="molecule type" value="Genomic_DNA"/>
</dbReference>
<reference evidence="3 4" key="1">
    <citation type="submission" date="2019-03" db="EMBL/GenBank/DDBJ databases">
        <title>Nematode-trapping fungi genome.</title>
        <authorList>
            <person name="Vidal-Diez De Ulzurrun G."/>
        </authorList>
    </citation>
    <scope>NUCLEOTIDE SEQUENCE [LARGE SCALE GENOMIC DNA]</scope>
    <source>
        <strain evidence="3 4">TWF154</strain>
    </source>
</reference>
<feature type="transmembrane region" description="Helical" evidence="2">
    <location>
        <begin position="69"/>
        <end position="94"/>
    </location>
</feature>
<gene>
    <name evidence="3" type="ORF">EYR41_000691</name>
</gene>
<feature type="compositionally biased region" description="Polar residues" evidence="1">
    <location>
        <begin position="38"/>
        <end position="50"/>
    </location>
</feature>
<proteinExistence type="predicted"/>